<dbReference type="STRING" id="573321.SAMN04488505_102864"/>
<dbReference type="RefSeq" id="WP_238386552.1">
    <property type="nucleotide sequence ID" value="NZ_FOBB01000002.1"/>
</dbReference>
<protein>
    <submittedName>
        <fullName evidence="1">Uncharacterized protein</fullName>
    </submittedName>
</protein>
<dbReference type="Proteomes" id="UP000198984">
    <property type="component" value="Unassembled WGS sequence"/>
</dbReference>
<evidence type="ECO:0000313" key="1">
    <source>
        <dbReference type="EMBL" id="SEL69149.1"/>
    </source>
</evidence>
<keyword evidence="2" id="KW-1185">Reference proteome</keyword>
<accession>A0A1H7SA41</accession>
<organism evidence="1 2">
    <name type="scientific">Chitinophaga rupis</name>
    <dbReference type="NCBI Taxonomy" id="573321"/>
    <lineage>
        <taxon>Bacteria</taxon>
        <taxon>Pseudomonadati</taxon>
        <taxon>Bacteroidota</taxon>
        <taxon>Chitinophagia</taxon>
        <taxon>Chitinophagales</taxon>
        <taxon>Chitinophagaceae</taxon>
        <taxon>Chitinophaga</taxon>
    </lineage>
</organism>
<proteinExistence type="predicted"/>
<sequence>MPYHESASSVSHWLICFAVIFLCLISGYATRAQTTDSTAIAVSQVPAKYFSQVTGKSQKMQQLVDKSTAKALQRLQKQEKKMQSRLAKIDSIAAKNIFSHSIDSLGNLKSKLQQKAGKYNPSSLGANYSGYLDTLQNSLSFLKNAKNLGGQSKALQDKVSGSLKSVQDLQAKFQQAEQIKAYIRERRQQLKAQLAQYTGFTKDLQEYNKEAYYYGQQLKEYKEVLKDKKKAEAKAMEVLKKVPAYNDFLQKHSQLASLFNLSGGSNTAQNLEGLQTRNQVEQLIQQRLGGSGPDARAAVSQQMSQAREQFNELKKKFPDVDNAADMPDFKPNEMKTKSFVQRLEFGGNMQFARSTQFYPTTSDIAGQVAYKFHKNGTAGVGAAYKLGMGTGFDNIRFSSQGMGLRSFLDWKLKGTIYVNGGFEENYTSNFQNTQQLKSVDNWQGSALIGISKKYKINSKLKGNVILLYDFLYNQHVPRTDPIKLRLGYNF</sequence>
<gene>
    <name evidence="1" type="ORF">SAMN04488505_102864</name>
</gene>
<name>A0A1H7SA41_9BACT</name>
<dbReference type="EMBL" id="FOBB01000002">
    <property type="protein sequence ID" value="SEL69149.1"/>
    <property type="molecule type" value="Genomic_DNA"/>
</dbReference>
<evidence type="ECO:0000313" key="2">
    <source>
        <dbReference type="Proteomes" id="UP000198984"/>
    </source>
</evidence>
<reference evidence="1 2" key="1">
    <citation type="submission" date="2016-10" db="EMBL/GenBank/DDBJ databases">
        <authorList>
            <person name="de Groot N.N."/>
        </authorList>
    </citation>
    <scope>NUCLEOTIDE SEQUENCE [LARGE SCALE GENOMIC DNA]</scope>
    <source>
        <strain evidence="1 2">DSM 21039</strain>
    </source>
</reference>
<dbReference type="AlphaFoldDB" id="A0A1H7SA41"/>